<evidence type="ECO:0000313" key="7">
    <source>
        <dbReference type="Proteomes" id="UP000664048"/>
    </source>
</evidence>
<evidence type="ECO:0000313" key="6">
    <source>
        <dbReference type="Proteomes" id="UP000611459"/>
    </source>
</evidence>
<gene>
    <name evidence="4" type="ORF">J4M89_38025</name>
    <name evidence="3" type="ORF">JIN94_37305</name>
    <name evidence="5" type="ORF">LXE91_43110</name>
</gene>
<dbReference type="Pfam" id="PF02796">
    <property type="entry name" value="HTH_7"/>
    <property type="match status" value="1"/>
</dbReference>
<dbReference type="Proteomes" id="UP000664048">
    <property type="component" value="Unassembled WGS sequence"/>
</dbReference>
<dbReference type="RefSeq" id="WP_157644983.1">
    <property type="nucleotide sequence ID" value="NZ_CABVQA010000061.1"/>
</dbReference>
<feature type="domain" description="Resolvase HTH" evidence="2">
    <location>
        <begin position="78"/>
        <end position="119"/>
    </location>
</feature>
<dbReference type="AlphaFoldDB" id="A0AAP1VDN7"/>
<protein>
    <submittedName>
        <fullName evidence="3">Helix-turn-helix domain-containing protein</fullName>
    </submittedName>
</protein>
<dbReference type="Gene3D" id="1.10.10.60">
    <property type="entry name" value="Homeodomain-like"/>
    <property type="match status" value="1"/>
</dbReference>
<dbReference type="EMBL" id="CP090646">
    <property type="protein sequence ID" value="WFN24160.1"/>
    <property type="molecule type" value="Genomic_DNA"/>
</dbReference>
<keyword evidence="7" id="KW-1185">Reference proteome</keyword>
<dbReference type="Proteomes" id="UP000611459">
    <property type="component" value="Unassembled WGS sequence"/>
</dbReference>
<dbReference type="InterPro" id="IPR009057">
    <property type="entry name" value="Homeodomain-like_sf"/>
</dbReference>
<evidence type="ECO:0000256" key="1">
    <source>
        <dbReference type="SAM" id="MobiDB-lite"/>
    </source>
</evidence>
<evidence type="ECO:0000313" key="5">
    <source>
        <dbReference type="EMBL" id="WFN24160.1"/>
    </source>
</evidence>
<proteinExistence type="predicted"/>
<evidence type="ECO:0000259" key="2">
    <source>
        <dbReference type="Pfam" id="PF02796"/>
    </source>
</evidence>
<geneLocation type="plasmid" evidence="5 8">
    <name>unnamed4</name>
</geneLocation>
<evidence type="ECO:0000313" key="8">
    <source>
        <dbReference type="Proteomes" id="UP001220209"/>
    </source>
</evidence>
<dbReference type="Proteomes" id="UP001220209">
    <property type="component" value="Plasmid unnamed4"/>
</dbReference>
<dbReference type="GO" id="GO:0000150">
    <property type="term" value="F:DNA strand exchange activity"/>
    <property type="evidence" value="ECO:0007669"/>
    <property type="project" value="InterPro"/>
</dbReference>
<evidence type="ECO:0000313" key="3">
    <source>
        <dbReference type="EMBL" id="MBK1935554.1"/>
    </source>
</evidence>
<accession>A0AAP1VDN7</accession>
<evidence type="ECO:0000313" key="4">
    <source>
        <dbReference type="EMBL" id="MBO1835196.1"/>
    </source>
</evidence>
<dbReference type="GO" id="GO:0003677">
    <property type="term" value="F:DNA binding"/>
    <property type="evidence" value="ECO:0007669"/>
    <property type="project" value="InterPro"/>
</dbReference>
<feature type="region of interest" description="Disordered" evidence="1">
    <location>
        <begin position="58"/>
        <end position="83"/>
    </location>
</feature>
<name>A0AAP1VDN7_9BURK</name>
<dbReference type="InterPro" id="IPR006120">
    <property type="entry name" value="Resolvase_HTH_dom"/>
</dbReference>
<keyword evidence="5" id="KW-0614">Plasmid</keyword>
<dbReference type="EMBL" id="JAGEMX010000027">
    <property type="protein sequence ID" value="MBO1835196.1"/>
    <property type="molecule type" value="Genomic_DNA"/>
</dbReference>
<sequence>MTSNATEAARADRDRLSAIEQLRSGAMRLADAPDLSKADVKLLSGIVAAIDKLERNFSGSIPPATSLPRPRGRNGGAKERLSEADQKRLLSMYGAGEKVSKVCQEFGVTRGTVYRYLHKHGVIAEAV</sequence>
<reference evidence="4 7" key="2">
    <citation type="submission" date="2021-03" db="EMBL/GenBank/DDBJ databases">
        <title>Clinical course, treatment and visual outcome of an outbreak of Burkholderia contaminans endophthalmitis following cataract surgery.</title>
        <authorList>
            <person name="Lind C."/>
            <person name="Olsen K."/>
            <person name="Angelsen N.K."/>
            <person name="Krefting E.A."/>
            <person name="Fossen K."/>
            <person name="Gravningen K."/>
            <person name="Depoorter E."/>
            <person name="Vandamme P."/>
            <person name="Bertelsen G."/>
        </authorList>
    </citation>
    <scope>NUCLEOTIDE SEQUENCE [LARGE SCALE GENOMIC DNA]</scope>
    <source>
        <strain evidence="4 7">51242556</strain>
    </source>
</reference>
<dbReference type="CDD" id="cd00569">
    <property type="entry name" value="HTH_Hin_like"/>
    <property type="match status" value="1"/>
</dbReference>
<organism evidence="3 6">
    <name type="scientific">Burkholderia contaminans</name>
    <dbReference type="NCBI Taxonomy" id="488447"/>
    <lineage>
        <taxon>Bacteria</taxon>
        <taxon>Pseudomonadati</taxon>
        <taxon>Pseudomonadota</taxon>
        <taxon>Betaproteobacteria</taxon>
        <taxon>Burkholderiales</taxon>
        <taxon>Burkholderiaceae</taxon>
        <taxon>Burkholderia</taxon>
        <taxon>Burkholderia cepacia complex</taxon>
    </lineage>
</organism>
<dbReference type="SUPFAM" id="SSF46689">
    <property type="entry name" value="Homeodomain-like"/>
    <property type="match status" value="1"/>
</dbReference>
<reference evidence="3" key="1">
    <citation type="submission" date="2021-01" db="EMBL/GenBank/DDBJ databases">
        <title>Outbreak of Burkholderia contaminns endophthalmitis traced to a clinical ventilation system.</title>
        <authorList>
            <person name="Lipuma J."/>
            <person name="Spilker T."/>
            <person name="Kratholm J."/>
        </authorList>
    </citation>
    <scope>NUCLEOTIDE SEQUENCE</scope>
    <source>
        <strain evidence="3">HI4954</strain>
    </source>
</reference>
<dbReference type="EMBL" id="JAENIB010000033">
    <property type="protein sequence ID" value="MBK1935554.1"/>
    <property type="molecule type" value="Genomic_DNA"/>
</dbReference>
<reference evidence="5 8" key="3">
    <citation type="submission" date="2021-12" db="EMBL/GenBank/DDBJ databases">
        <title>Genomic and phenotypic characterization of three Burkholderia contaminans isolates recovered from different sources.</title>
        <authorList>
            <person name="Lopez De Volder A."/>
            <person name="Fan Y."/>
            <person name="Nunvar J."/>
            <person name="Herrera T."/>
            <person name="Timp W."/>
            <person name="Degrossi J."/>
        </authorList>
    </citation>
    <scope>NUCLEOTIDE SEQUENCE [LARGE SCALE GENOMIC DNA]</scope>
    <source>
        <strain evidence="5 8">LMG 23361</strain>
        <plasmid evidence="5 8">unnamed4</plasmid>
    </source>
</reference>